<feature type="domain" description="THSD1 second Ig-like" evidence="7">
    <location>
        <begin position="131"/>
        <end position="230"/>
    </location>
</feature>
<dbReference type="PANTHER" id="PTHR16311">
    <property type="entry name" value="THROMBOSPONDIN TYPE I DOMAIN-CONTAINING 1"/>
    <property type="match status" value="1"/>
</dbReference>
<evidence type="ECO:0000259" key="7">
    <source>
        <dbReference type="Pfam" id="PF24310"/>
    </source>
</evidence>
<dbReference type="OrthoDB" id="16692at2759"/>
<dbReference type="PROSITE" id="PS50092">
    <property type="entry name" value="TSP1"/>
    <property type="match status" value="1"/>
</dbReference>
<dbReference type="InParanoid" id="A0A6P8R111"/>
<proteinExistence type="predicted"/>
<accession>A0A6P8R111</accession>
<dbReference type="SMART" id="SM00209">
    <property type="entry name" value="TSP1"/>
    <property type="match status" value="1"/>
</dbReference>
<evidence type="ECO:0000313" key="9">
    <source>
        <dbReference type="Proteomes" id="UP000515159"/>
    </source>
</evidence>
<keyword evidence="2" id="KW-1015">Disulfide bond</keyword>
<dbReference type="RefSeq" id="XP_033803544.1">
    <property type="nucleotide sequence ID" value="XM_033947653.1"/>
</dbReference>
<dbReference type="InterPro" id="IPR056218">
    <property type="entry name" value="THSD1_D2"/>
</dbReference>
<organism evidence="9 10">
    <name type="scientific">Geotrypetes seraphini</name>
    <name type="common">Gaboon caecilian</name>
    <name type="synonym">Caecilia seraphini</name>
    <dbReference type="NCBI Taxonomy" id="260995"/>
    <lineage>
        <taxon>Eukaryota</taxon>
        <taxon>Metazoa</taxon>
        <taxon>Chordata</taxon>
        <taxon>Craniata</taxon>
        <taxon>Vertebrata</taxon>
        <taxon>Euteleostomi</taxon>
        <taxon>Amphibia</taxon>
        <taxon>Gymnophiona</taxon>
        <taxon>Geotrypetes</taxon>
    </lineage>
</organism>
<dbReference type="Proteomes" id="UP000515159">
    <property type="component" value="Chromosome 6"/>
</dbReference>
<protein>
    <submittedName>
        <fullName evidence="10">Thrombospondin type-1 domain-containing protein 1-like</fullName>
    </submittedName>
</protein>
<dbReference type="InterPro" id="IPR056219">
    <property type="entry name" value="THSD1_D3"/>
</dbReference>
<evidence type="ECO:0000256" key="2">
    <source>
        <dbReference type="ARBA" id="ARBA00023157"/>
    </source>
</evidence>
<dbReference type="PANTHER" id="PTHR16311:SF3">
    <property type="entry name" value="THROMBOSPONDIN TYPE-1 DOMAIN-CONTAINING PROTEIN 1"/>
    <property type="match status" value="1"/>
</dbReference>
<sequence length="850" mass="95096">MVPLIRMRQILKDFSNLLLVVLFDYVLGEAEYLLLGQCSHTALSSRTVAVDFYYKDSGNLTGQNRTIILLDTSTNSTVATKQLPTNQTQGTIGFECFHFKAAGLYQFRIVHEGVNDSDVELGSCVLNITWPVFHIDVNRTSETAGSSLWVGIFIPVMLCSLDVNKTLFSLAVQRTSRPDGALAKRTSKEMILSGSQWVEIDCASDSQEAYIAVSLTFLPTNAIVSSTGPIDLVQRFGYKLVVTAALTCESSVGVRIIPPPCISIHGKIATYKEASRQSGDSIASLAENTLYPGRDRTEFNCTLFETGKNKYCFEFFVHSSRSHDLPRAKECVIIQREIEIWSLWQPWSSCSVKCGDGTRERYRQCISSSPAKPGCVGNQKEISSCSLEDCTTVIPPSKSSPQPMEKQRTGNLVTVIGISLCLVIIIATILITMWRKFCRTQKCSRSVRHNSVHTPNFRKNSDEENICQLNPRESFSESSGVAALRKTAEASNIPLAYKPGLQHAEENAQEPNAAASNAANAQKIIPPIFSYRLAQQQLKEMKKKGLTEGTKVYHVSQNPLTDTLHDATLLPSLITDTQEEATTNSFRIRSSFSEQTGIYPKFHGERPNSRLDCTPIHGTPALSPSQKLIRQTHLSYQDPRGGYYTNHNFRRTASFHESKQARPFRERSLSTLSSRQLPAYMSRARTLDRSLEEKFRPKPIGMDDKLELSKDTVLTSVAFSCCSRHHLTRLADDKPDLIHDQQSGARAEKPEPNMNKRGPQPTYRNSWKRAKEPTCNAGDHYQRSSLSPFSPAQYRREKCQSFPRDPECAFYDNTSFGLTEAEQRMIDLPGYFGSNEEDETSTLSVEKLVI</sequence>
<gene>
    <name evidence="10" type="primary">LOC117361985</name>
</gene>
<feature type="domain" description="THSD1 third Ig-like" evidence="8">
    <location>
        <begin position="237"/>
        <end position="336"/>
    </location>
</feature>
<dbReference type="Pfam" id="PF24311">
    <property type="entry name" value="THSD1_D3"/>
    <property type="match status" value="1"/>
</dbReference>
<dbReference type="InterPro" id="IPR036383">
    <property type="entry name" value="TSP1_rpt_sf"/>
</dbReference>
<dbReference type="AlphaFoldDB" id="A0A6P8R111"/>
<dbReference type="InterPro" id="IPR038877">
    <property type="entry name" value="THSD1"/>
</dbReference>
<dbReference type="KEGG" id="gsh:117361985"/>
<dbReference type="FunCoup" id="A0A6P8R111">
    <property type="interactions" value="108"/>
</dbReference>
<keyword evidence="5" id="KW-0472">Membrane</keyword>
<feature type="domain" description="THSD1 N-terminal" evidence="6">
    <location>
        <begin position="32"/>
        <end position="130"/>
    </location>
</feature>
<dbReference type="Gene3D" id="2.20.100.10">
    <property type="entry name" value="Thrombospondin type-1 (TSP1) repeat"/>
    <property type="match status" value="1"/>
</dbReference>
<evidence type="ECO:0000259" key="8">
    <source>
        <dbReference type="Pfam" id="PF24311"/>
    </source>
</evidence>
<evidence type="ECO:0000256" key="5">
    <source>
        <dbReference type="SAM" id="Phobius"/>
    </source>
</evidence>
<dbReference type="GeneID" id="117361985"/>
<dbReference type="Pfam" id="PF24306">
    <property type="entry name" value="THSD1_N"/>
    <property type="match status" value="1"/>
</dbReference>
<keyword evidence="9" id="KW-1185">Reference proteome</keyword>
<dbReference type="FunFam" id="2.20.100.10:FF:000115">
    <property type="entry name" value="Thrombospondin type-1 domain-containing protein 1"/>
    <property type="match status" value="1"/>
</dbReference>
<keyword evidence="5" id="KW-1133">Transmembrane helix</keyword>
<dbReference type="GO" id="GO:0071944">
    <property type="term" value="C:cell periphery"/>
    <property type="evidence" value="ECO:0007669"/>
    <property type="project" value="TreeGrafter"/>
</dbReference>
<evidence type="ECO:0000313" key="10">
    <source>
        <dbReference type="RefSeq" id="XP_033803544.1"/>
    </source>
</evidence>
<dbReference type="InterPro" id="IPR000884">
    <property type="entry name" value="TSP1_rpt"/>
</dbReference>
<feature type="region of interest" description="Disordered" evidence="4">
    <location>
        <begin position="733"/>
        <end position="769"/>
    </location>
</feature>
<evidence type="ECO:0000259" key="6">
    <source>
        <dbReference type="Pfam" id="PF24306"/>
    </source>
</evidence>
<evidence type="ECO:0000256" key="3">
    <source>
        <dbReference type="ARBA" id="ARBA00023180"/>
    </source>
</evidence>
<feature type="transmembrane region" description="Helical" evidence="5">
    <location>
        <begin position="412"/>
        <end position="434"/>
    </location>
</feature>
<feature type="region of interest" description="Disordered" evidence="4">
    <location>
        <begin position="831"/>
        <end position="850"/>
    </location>
</feature>
<name>A0A6P8R111_GEOSA</name>
<dbReference type="Pfam" id="PF00090">
    <property type="entry name" value="TSP_1"/>
    <property type="match status" value="1"/>
</dbReference>
<keyword evidence="3" id="KW-0325">Glycoprotein</keyword>
<dbReference type="GO" id="GO:0005737">
    <property type="term" value="C:cytoplasm"/>
    <property type="evidence" value="ECO:0007669"/>
    <property type="project" value="UniProtKB-ARBA"/>
</dbReference>
<dbReference type="InterPro" id="IPR056217">
    <property type="entry name" value="THSD1_N"/>
</dbReference>
<dbReference type="SUPFAM" id="SSF82895">
    <property type="entry name" value="TSP-1 type 1 repeat"/>
    <property type="match status" value="1"/>
</dbReference>
<reference evidence="10" key="1">
    <citation type="submission" date="2025-08" db="UniProtKB">
        <authorList>
            <consortium name="RefSeq"/>
        </authorList>
    </citation>
    <scope>IDENTIFICATION</scope>
</reference>
<dbReference type="Pfam" id="PF24310">
    <property type="entry name" value="THSD1_D2"/>
    <property type="match status" value="1"/>
</dbReference>
<evidence type="ECO:0000256" key="1">
    <source>
        <dbReference type="ARBA" id="ARBA00022729"/>
    </source>
</evidence>
<keyword evidence="1" id="KW-0732">Signal</keyword>
<keyword evidence="5" id="KW-0812">Transmembrane</keyword>
<evidence type="ECO:0000256" key="4">
    <source>
        <dbReference type="SAM" id="MobiDB-lite"/>
    </source>
</evidence>